<dbReference type="RefSeq" id="WP_394304926.1">
    <property type="nucleotide sequence ID" value="NZ_JASKMA010000010.1"/>
</dbReference>
<organism evidence="2 3">
    <name type="scientific">Streptomyces lusitanus</name>
    <dbReference type="NCBI Taxonomy" id="68232"/>
    <lineage>
        <taxon>Bacteria</taxon>
        <taxon>Bacillati</taxon>
        <taxon>Actinomycetota</taxon>
        <taxon>Actinomycetes</taxon>
        <taxon>Kitasatosporales</taxon>
        <taxon>Streptomycetaceae</taxon>
        <taxon>Streptomyces</taxon>
    </lineage>
</organism>
<evidence type="ECO:0008006" key="4">
    <source>
        <dbReference type="Google" id="ProtNLM"/>
    </source>
</evidence>
<keyword evidence="3" id="KW-1185">Reference proteome</keyword>
<protein>
    <recommendedName>
        <fullName evidence="4">Secreted protein</fullName>
    </recommendedName>
</protein>
<reference evidence="2 3" key="1">
    <citation type="submission" date="2023-05" db="EMBL/GenBank/DDBJ databases">
        <title>Streptomyces fuscus sp. nov., a brown-black pigment producing actinomyces isolated from dry sand of Sea duck farm.</title>
        <authorList>
            <person name="Xie J."/>
            <person name="Shen N."/>
        </authorList>
    </citation>
    <scope>NUCLEOTIDE SEQUENCE [LARGE SCALE GENOMIC DNA]</scope>
    <source>
        <strain evidence="2 3">CGMCC 4.1745</strain>
    </source>
</reference>
<sequence length="92" mass="10074">MPDPRRRKHRTWFIAWAVLCAAGFAATEALTRSPPADEPSVSTDCADYIAQVEARLAEQWTDAEGTVVAVAGISNGTDHDCSQELREHFDAD</sequence>
<accession>A0ABU3JSF3</accession>
<evidence type="ECO:0000313" key="2">
    <source>
        <dbReference type="EMBL" id="MDT6984876.1"/>
    </source>
</evidence>
<gene>
    <name evidence="2" type="ORF">QNO04_15555</name>
</gene>
<feature type="chain" id="PRO_5047022673" description="Secreted protein" evidence="1">
    <location>
        <begin position="26"/>
        <end position="92"/>
    </location>
</feature>
<proteinExistence type="predicted"/>
<feature type="signal peptide" evidence="1">
    <location>
        <begin position="1"/>
        <end position="25"/>
    </location>
</feature>
<dbReference type="Proteomes" id="UP001249760">
    <property type="component" value="Unassembled WGS sequence"/>
</dbReference>
<comment type="caution">
    <text evidence="2">The sequence shown here is derived from an EMBL/GenBank/DDBJ whole genome shotgun (WGS) entry which is preliminary data.</text>
</comment>
<name>A0ABU3JSF3_9ACTN</name>
<evidence type="ECO:0000256" key="1">
    <source>
        <dbReference type="SAM" id="SignalP"/>
    </source>
</evidence>
<dbReference type="EMBL" id="JASKMA010000010">
    <property type="protein sequence ID" value="MDT6984876.1"/>
    <property type="molecule type" value="Genomic_DNA"/>
</dbReference>
<evidence type="ECO:0000313" key="3">
    <source>
        <dbReference type="Proteomes" id="UP001249760"/>
    </source>
</evidence>
<keyword evidence="1" id="KW-0732">Signal</keyword>